<dbReference type="PANTHER" id="PTHR33692">
    <property type="entry name" value="RIBOSOME MATURATION FACTOR RIMM"/>
    <property type="match status" value="1"/>
</dbReference>
<feature type="domain" description="RimM N-terminal" evidence="6">
    <location>
        <begin position="8"/>
        <end position="88"/>
    </location>
</feature>
<dbReference type="HAMAP" id="MF_00014">
    <property type="entry name" value="Ribosome_mat_RimM"/>
    <property type="match status" value="1"/>
</dbReference>
<dbReference type="InterPro" id="IPR011033">
    <property type="entry name" value="PRC_barrel-like_sf"/>
</dbReference>
<organism evidence="8 9">
    <name type="scientific">Methylopila jiangsuensis</name>
    <dbReference type="NCBI Taxonomy" id="586230"/>
    <lineage>
        <taxon>Bacteria</taxon>
        <taxon>Pseudomonadati</taxon>
        <taxon>Pseudomonadota</taxon>
        <taxon>Alphaproteobacteria</taxon>
        <taxon>Hyphomicrobiales</taxon>
        <taxon>Methylopilaceae</taxon>
        <taxon>Methylopila</taxon>
    </lineage>
</organism>
<reference evidence="8" key="2">
    <citation type="submission" date="2023-01" db="EMBL/GenBank/DDBJ databases">
        <authorList>
            <person name="Sun Q."/>
            <person name="Evtushenko L."/>
        </authorList>
    </citation>
    <scope>NUCLEOTIDE SEQUENCE</scope>
    <source>
        <strain evidence="8">VKM B-2555</strain>
    </source>
</reference>
<protein>
    <recommendedName>
        <fullName evidence="5">Ribosome maturation factor RimM</fullName>
    </recommendedName>
</protein>
<evidence type="ECO:0000256" key="5">
    <source>
        <dbReference type="HAMAP-Rule" id="MF_00014"/>
    </source>
</evidence>
<name>A0A9W6JHT7_9HYPH</name>
<dbReference type="EMBL" id="BSFK01000016">
    <property type="protein sequence ID" value="GLK77462.1"/>
    <property type="molecule type" value="Genomic_DNA"/>
</dbReference>
<dbReference type="AlphaFoldDB" id="A0A9W6JHT7"/>
<evidence type="ECO:0000259" key="6">
    <source>
        <dbReference type="Pfam" id="PF01782"/>
    </source>
</evidence>
<dbReference type="GO" id="GO:0006364">
    <property type="term" value="P:rRNA processing"/>
    <property type="evidence" value="ECO:0007669"/>
    <property type="project" value="UniProtKB-UniRule"/>
</dbReference>
<gene>
    <name evidence="5 8" type="primary">rimM</name>
    <name evidence="8" type="ORF">GCM10008171_27160</name>
</gene>
<dbReference type="InterPro" id="IPR036976">
    <property type="entry name" value="RimM_N_sf"/>
</dbReference>
<dbReference type="GO" id="GO:0042274">
    <property type="term" value="P:ribosomal small subunit biogenesis"/>
    <property type="evidence" value="ECO:0007669"/>
    <property type="project" value="UniProtKB-UniRule"/>
</dbReference>
<dbReference type="NCBIfam" id="TIGR02273">
    <property type="entry name" value="16S_RimM"/>
    <property type="match status" value="1"/>
</dbReference>
<dbReference type="Gene3D" id="2.40.30.60">
    <property type="entry name" value="RimM"/>
    <property type="match status" value="1"/>
</dbReference>
<dbReference type="Pfam" id="PF24986">
    <property type="entry name" value="PRC_RimM"/>
    <property type="match status" value="1"/>
</dbReference>
<comment type="subcellular location">
    <subcellularLocation>
        <location evidence="5">Cytoplasm</location>
    </subcellularLocation>
</comment>
<dbReference type="InterPro" id="IPR002676">
    <property type="entry name" value="RimM_N"/>
</dbReference>
<proteinExistence type="inferred from homology"/>
<comment type="function">
    <text evidence="5">An accessory protein needed during the final step in the assembly of 30S ribosomal subunit, possibly for assembly of the head region. Essential for efficient processing of 16S rRNA. May be needed both before and after RbfA during the maturation of 16S rRNA. It has affinity for free ribosomal 30S subunits but not for 70S ribosomes.</text>
</comment>
<evidence type="ECO:0000256" key="2">
    <source>
        <dbReference type="ARBA" id="ARBA00022517"/>
    </source>
</evidence>
<dbReference type="InterPro" id="IPR056792">
    <property type="entry name" value="PRC_RimM"/>
</dbReference>
<dbReference type="SUPFAM" id="SSF50346">
    <property type="entry name" value="PRC-barrel domain"/>
    <property type="match status" value="1"/>
</dbReference>
<feature type="domain" description="Ribosome maturation factor RimM PRC barrel" evidence="7">
    <location>
        <begin position="100"/>
        <end position="169"/>
    </location>
</feature>
<dbReference type="GO" id="GO:0005840">
    <property type="term" value="C:ribosome"/>
    <property type="evidence" value="ECO:0007669"/>
    <property type="project" value="InterPro"/>
</dbReference>
<accession>A0A9W6JHT7</accession>
<dbReference type="GO" id="GO:0043022">
    <property type="term" value="F:ribosome binding"/>
    <property type="evidence" value="ECO:0007669"/>
    <property type="project" value="InterPro"/>
</dbReference>
<keyword evidence="3 5" id="KW-0698">rRNA processing</keyword>
<dbReference type="PANTHER" id="PTHR33692:SF1">
    <property type="entry name" value="RIBOSOME MATURATION FACTOR RIMM"/>
    <property type="match status" value="1"/>
</dbReference>
<keyword evidence="4 5" id="KW-0143">Chaperone</keyword>
<reference evidence="8" key="1">
    <citation type="journal article" date="2014" name="Int. J. Syst. Evol. Microbiol.">
        <title>Complete genome sequence of Corynebacterium casei LMG S-19264T (=DSM 44701T), isolated from a smear-ripened cheese.</title>
        <authorList>
            <consortium name="US DOE Joint Genome Institute (JGI-PGF)"/>
            <person name="Walter F."/>
            <person name="Albersmeier A."/>
            <person name="Kalinowski J."/>
            <person name="Ruckert C."/>
        </authorList>
    </citation>
    <scope>NUCLEOTIDE SEQUENCE</scope>
    <source>
        <strain evidence="8">VKM B-2555</strain>
    </source>
</reference>
<dbReference type="GO" id="GO:0005737">
    <property type="term" value="C:cytoplasm"/>
    <property type="evidence" value="ECO:0007669"/>
    <property type="project" value="UniProtKB-SubCell"/>
</dbReference>
<evidence type="ECO:0000256" key="4">
    <source>
        <dbReference type="ARBA" id="ARBA00023186"/>
    </source>
</evidence>
<dbReference type="Proteomes" id="UP001143364">
    <property type="component" value="Unassembled WGS sequence"/>
</dbReference>
<keyword evidence="9" id="KW-1185">Reference proteome</keyword>
<sequence>MTSSRRVQIGVIGAAHGVRGEVRVKSFTANPIDLAAYAPITAEDGVRAFAVAGLRHLKDDMLVVRFKGVDSRDKAEALNGVGLFVPREALPDEDEDEFYWTDLIGLRVETADGAAVGEVVTVTNFGADDLLEVRLRGERRTVYLPFTRAVIPVVDMAGGRLVAAIPDGLLDPPSDGPEG</sequence>
<evidence type="ECO:0000256" key="3">
    <source>
        <dbReference type="ARBA" id="ARBA00022552"/>
    </source>
</evidence>
<comment type="domain">
    <text evidence="5">The PRC barrel domain binds ribosomal protein uS19.</text>
</comment>
<dbReference type="InterPro" id="IPR009000">
    <property type="entry name" value="Transl_B-barrel_sf"/>
</dbReference>
<dbReference type="SUPFAM" id="SSF50447">
    <property type="entry name" value="Translation proteins"/>
    <property type="match status" value="1"/>
</dbReference>
<evidence type="ECO:0000256" key="1">
    <source>
        <dbReference type="ARBA" id="ARBA00022490"/>
    </source>
</evidence>
<dbReference type="Gene3D" id="2.30.30.240">
    <property type="entry name" value="PRC-barrel domain"/>
    <property type="match status" value="1"/>
</dbReference>
<comment type="caution">
    <text evidence="8">The sequence shown here is derived from an EMBL/GenBank/DDBJ whole genome shotgun (WGS) entry which is preliminary data.</text>
</comment>
<evidence type="ECO:0000259" key="7">
    <source>
        <dbReference type="Pfam" id="PF24986"/>
    </source>
</evidence>
<dbReference type="RefSeq" id="WP_271205307.1">
    <property type="nucleotide sequence ID" value="NZ_BSFK01000016.1"/>
</dbReference>
<keyword evidence="1 5" id="KW-0963">Cytoplasm</keyword>
<dbReference type="InterPro" id="IPR011961">
    <property type="entry name" value="RimM"/>
</dbReference>
<keyword evidence="2 5" id="KW-0690">Ribosome biogenesis</keyword>
<evidence type="ECO:0000313" key="8">
    <source>
        <dbReference type="EMBL" id="GLK77462.1"/>
    </source>
</evidence>
<dbReference type="Pfam" id="PF01782">
    <property type="entry name" value="RimM"/>
    <property type="match status" value="1"/>
</dbReference>
<evidence type="ECO:0000313" key="9">
    <source>
        <dbReference type="Proteomes" id="UP001143364"/>
    </source>
</evidence>
<comment type="similarity">
    <text evidence="5">Belongs to the RimM family.</text>
</comment>
<comment type="subunit">
    <text evidence="5">Binds ribosomal protein uS19.</text>
</comment>